<evidence type="ECO:0000313" key="2">
    <source>
        <dbReference type="EMBL" id="GAM01821.1"/>
    </source>
</evidence>
<accession>A0A0A1WA22</accession>
<keyword evidence="1" id="KW-1133">Transmembrane helix</keyword>
<dbReference type="PANTHER" id="PTHR34219">
    <property type="entry name" value="IRON-REGULATED INNER MEMBRANE PROTEIN-RELATED"/>
    <property type="match status" value="1"/>
</dbReference>
<dbReference type="RefSeq" id="WP_042489152.1">
    <property type="nucleotide sequence ID" value="NZ_BBPI01000069.1"/>
</dbReference>
<feature type="transmembrane region" description="Helical" evidence="1">
    <location>
        <begin position="128"/>
        <end position="148"/>
    </location>
</feature>
<dbReference type="PROSITE" id="PS51257">
    <property type="entry name" value="PROKAR_LIPOPROTEIN"/>
    <property type="match status" value="1"/>
</dbReference>
<dbReference type="PANTHER" id="PTHR34219:SF3">
    <property type="entry name" value="BLL7967 PROTEIN"/>
    <property type="match status" value="1"/>
</dbReference>
<sequence>MKWLDLLHRWTGGVIGLVLGLLGLTGCLLVWKTALITVPGKALPLVRDPAAVAAAVQRMLPQPKGGESVIFADNGFALHQLRLAHGAGAYADQGGRIVERWSSQWERPELWLFDFHHHLFASDIGETVIGIAGLCGLFFVVSGTILWWRTRRTFKWRMLPKRLSRPAIVMHHRDLGIVVAPLLLLSSITGAAMVFRPVAMIVVAPFGSPAKALAALRPGKVHGGPLAASPPWRAMLTAASQRFPDAVPRILSVPRKPGDPITLRMRRADEWLPNGRTTLTFDAATGRLLTSRDAMAMPQAARVYNMLYPLHAGRVGGVAWKLLMTVSGLALTLLGSLAVWTFWFRRPRRPIRPSRV</sequence>
<dbReference type="eggNOG" id="COG3182">
    <property type="taxonomic scope" value="Bacteria"/>
</dbReference>
<keyword evidence="3" id="KW-1185">Reference proteome</keyword>
<evidence type="ECO:0000313" key="3">
    <source>
        <dbReference type="Proteomes" id="UP000032305"/>
    </source>
</evidence>
<gene>
    <name evidence="2" type="ORF">SP5_069_00650</name>
</gene>
<organism evidence="2 3">
    <name type="scientific">Sphingomonas parapaucimobilis NBRC 15100</name>
    <dbReference type="NCBI Taxonomy" id="1219049"/>
    <lineage>
        <taxon>Bacteria</taxon>
        <taxon>Pseudomonadati</taxon>
        <taxon>Pseudomonadota</taxon>
        <taxon>Alphaproteobacteria</taxon>
        <taxon>Sphingomonadales</taxon>
        <taxon>Sphingomonadaceae</taxon>
        <taxon>Sphingomonas</taxon>
    </lineage>
</organism>
<comment type="caution">
    <text evidence="2">The sequence shown here is derived from an EMBL/GenBank/DDBJ whole genome shotgun (WGS) entry which is preliminary data.</text>
</comment>
<feature type="transmembrane region" description="Helical" evidence="1">
    <location>
        <begin position="318"/>
        <end position="344"/>
    </location>
</feature>
<keyword evidence="1" id="KW-0472">Membrane</keyword>
<dbReference type="AlphaFoldDB" id="A0A0A1WA22"/>
<protein>
    <recommendedName>
        <fullName evidence="4">PepSY domain-containing protein</fullName>
    </recommendedName>
</protein>
<proteinExistence type="predicted"/>
<dbReference type="Proteomes" id="UP000032305">
    <property type="component" value="Unassembled WGS sequence"/>
</dbReference>
<reference evidence="2 3" key="1">
    <citation type="submission" date="2014-11" db="EMBL/GenBank/DDBJ databases">
        <title>Whole genome shotgun sequence of Sphingomonas parapaucimobilis NBRC 15100.</title>
        <authorList>
            <person name="Katano-Makiyama Y."/>
            <person name="Hosoyama A."/>
            <person name="Hashimoto M."/>
            <person name="Hosoyama Y."/>
            <person name="Noguchi M."/>
            <person name="Numata M."/>
            <person name="Tsuchikane K."/>
            <person name="Hirakata S."/>
            <person name="Uohara A."/>
            <person name="Shimodaira J."/>
            <person name="Ohji S."/>
            <person name="Ichikawa N."/>
            <person name="Kimura A."/>
            <person name="Yamazoe A."/>
            <person name="Fujita N."/>
        </authorList>
    </citation>
    <scope>NUCLEOTIDE SEQUENCE [LARGE SCALE GENOMIC DNA]</scope>
    <source>
        <strain evidence="2 3">NBRC 15100</strain>
    </source>
</reference>
<dbReference type="InterPro" id="IPR005625">
    <property type="entry name" value="PepSY-ass_TM"/>
</dbReference>
<dbReference type="OrthoDB" id="7328956at2"/>
<feature type="transmembrane region" description="Helical" evidence="1">
    <location>
        <begin position="12"/>
        <end position="31"/>
    </location>
</feature>
<evidence type="ECO:0000256" key="1">
    <source>
        <dbReference type="SAM" id="Phobius"/>
    </source>
</evidence>
<feature type="transmembrane region" description="Helical" evidence="1">
    <location>
        <begin position="175"/>
        <end position="195"/>
    </location>
</feature>
<keyword evidence="1" id="KW-0812">Transmembrane</keyword>
<dbReference type="EMBL" id="BBPI01000069">
    <property type="protein sequence ID" value="GAM01821.1"/>
    <property type="molecule type" value="Genomic_DNA"/>
</dbReference>
<name>A0A0A1WA22_9SPHN</name>
<dbReference type="Pfam" id="PF03929">
    <property type="entry name" value="PepSY_TM"/>
    <property type="match status" value="1"/>
</dbReference>
<evidence type="ECO:0008006" key="4">
    <source>
        <dbReference type="Google" id="ProtNLM"/>
    </source>
</evidence>